<keyword evidence="2" id="KW-0812">Transmembrane</keyword>
<comment type="subcellular location">
    <subcellularLocation>
        <location evidence="1">Membrane</location>
        <topology evidence="1">Multi-pass membrane protein</topology>
    </subcellularLocation>
</comment>
<dbReference type="PANTHER" id="PTHR47823:SF9">
    <property type="entry name" value="CHROMOSOME UNDETERMINED SCAFFOLD_10, WHOLE GENOME SHOTGUN SEQUENCE"/>
    <property type="match status" value="1"/>
</dbReference>
<dbReference type="EMBL" id="CAUYUJ010014899">
    <property type="protein sequence ID" value="CAK0847430.1"/>
    <property type="molecule type" value="Genomic_DNA"/>
</dbReference>
<feature type="domain" description="Ion transport" evidence="5">
    <location>
        <begin position="172"/>
        <end position="296"/>
    </location>
</feature>
<evidence type="ECO:0000256" key="4">
    <source>
        <dbReference type="ARBA" id="ARBA00023136"/>
    </source>
</evidence>
<keyword evidence="3" id="KW-1133">Transmembrane helix</keyword>
<feature type="non-terminal residue" evidence="6">
    <location>
        <position position="1"/>
    </location>
</feature>
<dbReference type="Pfam" id="PF00520">
    <property type="entry name" value="Ion_trans"/>
    <property type="match status" value="1"/>
</dbReference>
<organism evidence="6 7">
    <name type="scientific">Prorocentrum cordatum</name>
    <dbReference type="NCBI Taxonomy" id="2364126"/>
    <lineage>
        <taxon>Eukaryota</taxon>
        <taxon>Sar</taxon>
        <taxon>Alveolata</taxon>
        <taxon>Dinophyceae</taxon>
        <taxon>Prorocentrales</taxon>
        <taxon>Prorocentraceae</taxon>
        <taxon>Prorocentrum</taxon>
    </lineage>
</organism>
<reference evidence="6" key="1">
    <citation type="submission" date="2023-10" db="EMBL/GenBank/DDBJ databases">
        <authorList>
            <person name="Chen Y."/>
            <person name="Shah S."/>
            <person name="Dougan E. K."/>
            <person name="Thang M."/>
            <person name="Chan C."/>
        </authorList>
    </citation>
    <scope>NUCLEOTIDE SEQUENCE [LARGE SCALE GENOMIC DNA]</scope>
</reference>
<dbReference type="Gene3D" id="1.10.287.70">
    <property type="match status" value="1"/>
</dbReference>
<protein>
    <recommendedName>
        <fullName evidence="5">Ion transport domain-containing protein</fullName>
    </recommendedName>
</protein>
<dbReference type="PANTHER" id="PTHR47823">
    <property type="entry name" value="ION_TRANS DOMAIN-CONTAINING PROTEIN"/>
    <property type="match status" value="1"/>
</dbReference>
<evidence type="ECO:0000256" key="1">
    <source>
        <dbReference type="ARBA" id="ARBA00004141"/>
    </source>
</evidence>
<gene>
    <name evidence="6" type="ORF">PCOR1329_LOCUS40632</name>
</gene>
<dbReference type="SUPFAM" id="SSF81324">
    <property type="entry name" value="Voltage-gated potassium channels"/>
    <property type="match status" value="1"/>
</dbReference>
<name>A0ABN9TN10_9DINO</name>
<evidence type="ECO:0000256" key="2">
    <source>
        <dbReference type="ARBA" id="ARBA00022692"/>
    </source>
</evidence>
<dbReference type="InterPro" id="IPR005821">
    <property type="entry name" value="Ion_trans_dom"/>
</dbReference>
<keyword evidence="4" id="KW-0472">Membrane</keyword>
<evidence type="ECO:0000256" key="3">
    <source>
        <dbReference type="ARBA" id="ARBA00022989"/>
    </source>
</evidence>
<keyword evidence="7" id="KW-1185">Reference proteome</keyword>
<sequence>TPRSESAEPDPEYVLVAIYQEAEALRTSPSAPLQGGDRRSELLALNKELLNNALMQFPGACERYSARQREVQVQLWEACISSELQRMRSPVHGTKARRMKSKILIGGEASEVARLNPEVFSYMRLDELKFEQVFATRTLDPESGAKVTDNETESDVLRRYIVPPHHSRKVKWDLFVGALVLYSVMVIPFRFGFGIQDDGFSEAIDCTVDFLFFVDICLSFRTGYLDSEGGVNTIPSHIRNRYLRGWFVIDLISTLPWAAIVSASVPEAKQNTAASRLLRFTRLTRMLKMARVIKIARLSKLAVSSVGPHASGGDAQRAGRWRRALAGAAGVLLAGAWAARRTPAPGAGRLRHAAEVSGQGRGGGPGGYWPRTSLHDMQFEPVQRVRFTNASHLASVAVPQGLSQCHEQQHHRQDAQHIDALSMFEHSGNRDEQRLSVAPLLGPPCNHVPGFCDTLLRHVATGTDDGPEMKRRRLWPD</sequence>
<accession>A0ABN9TN10</accession>
<evidence type="ECO:0000259" key="5">
    <source>
        <dbReference type="Pfam" id="PF00520"/>
    </source>
</evidence>
<evidence type="ECO:0000313" key="7">
    <source>
        <dbReference type="Proteomes" id="UP001189429"/>
    </source>
</evidence>
<comment type="caution">
    <text evidence="6">The sequence shown here is derived from an EMBL/GenBank/DDBJ whole genome shotgun (WGS) entry which is preliminary data.</text>
</comment>
<evidence type="ECO:0000313" key="6">
    <source>
        <dbReference type="EMBL" id="CAK0847430.1"/>
    </source>
</evidence>
<dbReference type="Proteomes" id="UP001189429">
    <property type="component" value="Unassembled WGS sequence"/>
</dbReference>
<proteinExistence type="predicted"/>